<keyword evidence="7" id="KW-1185">Reference proteome</keyword>
<reference evidence="6 7" key="1">
    <citation type="submission" date="2024-06" db="EMBL/GenBank/DDBJ databases">
        <title>Sorghum-associated microbial communities from plants grown in Nebraska, USA.</title>
        <authorList>
            <person name="Schachtman D."/>
        </authorList>
    </citation>
    <scope>NUCLEOTIDE SEQUENCE [LARGE SCALE GENOMIC DNA]</scope>
    <source>
        <strain evidence="6 7">3207</strain>
    </source>
</reference>
<keyword evidence="3" id="KW-0238">DNA-binding</keyword>
<keyword evidence="4" id="KW-0804">Transcription</keyword>
<dbReference type="InterPro" id="IPR037171">
    <property type="entry name" value="NagB/RpiA_transferase-like"/>
</dbReference>
<dbReference type="InterPro" id="IPR013324">
    <property type="entry name" value="RNA_pol_sigma_r3/r4-like"/>
</dbReference>
<accession>A0ABV2R647</accession>
<proteinExistence type="inferred from homology"/>
<dbReference type="Gene3D" id="1.10.10.60">
    <property type="entry name" value="Homeodomain-like"/>
    <property type="match status" value="1"/>
</dbReference>
<dbReference type="PANTHER" id="PTHR34294">
    <property type="entry name" value="TRANSCRIPTIONAL REGULATOR-RELATED"/>
    <property type="match status" value="1"/>
</dbReference>
<dbReference type="SUPFAM" id="SSF100950">
    <property type="entry name" value="NagB/RpiA/CoA transferase-like"/>
    <property type="match status" value="1"/>
</dbReference>
<evidence type="ECO:0000256" key="2">
    <source>
        <dbReference type="ARBA" id="ARBA00023015"/>
    </source>
</evidence>
<dbReference type="Proteomes" id="UP001549321">
    <property type="component" value="Unassembled WGS sequence"/>
</dbReference>
<dbReference type="RefSeq" id="WP_354554574.1">
    <property type="nucleotide sequence ID" value="NZ_JBEPSM010000008.1"/>
</dbReference>
<evidence type="ECO:0000313" key="7">
    <source>
        <dbReference type="Proteomes" id="UP001549321"/>
    </source>
</evidence>
<evidence type="ECO:0000313" key="6">
    <source>
        <dbReference type="EMBL" id="MET4636774.1"/>
    </source>
</evidence>
<dbReference type="Pfam" id="PF04198">
    <property type="entry name" value="Sugar-bind"/>
    <property type="match status" value="1"/>
</dbReference>
<protein>
    <submittedName>
        <fullName evidence="6">Deoxyribonucleoside regulator</fullName>
    </submittedName>
</protein>
<comment type="caution">
    <text evidence="6">The sequence shown here is derived from an EMBL/GenBank/DDBJ whole genome shotgun (WGS) entry which is preliminary data.</text>
</comment>
<keyword evidence="2" id="KW-0805">Transcription regulation</keyword>
<evidence type="ECO:0000256" key="3">
    <source>
        <dbReference type="ARBA" id="ARBA00023125"/>
    </source>
</evidence>
<dbReference type="SUPFAM" id="SSF88659">
    <property type="entry name" value="Sigma3 and sigma4 domains of RNA polymerase sigma factors"/>
    <property type="match status" value="1"/>
</dbReference>
<evidence type="ECO:0000256" key="4">
    <source>
        <dbReference type="ARBA" id="ARBA00023163"/>
    </source>
</evidence>
<dbReference type="PANTHER" id="PTHR34294:SF1">
    <property type="entry name" value="TRANSCRIPTIONAL REGULATOR LSRR"/>
    <property type="match status" value="1"/>
</dbReference>
<evidence type="ECO:0000256" key="1">
    <source>
        <dbReference type="ARBA" id="ARBA00010466"/>
    </source>
</evidence>
<evidence type="ECO:0000259" key="5">
    <source>
        <dbReference type="Pfam" id="PF04198"/>
    </source>
</evidence>
<name>A0ABV2R647_9HYPH</name>
<dbReference type="InterPro" id="IPR051054">
    <property type="entry name" value="SorC_transcr_regulators"/>
</dbReference>
<dbReference type="Gene3D" id="3.40.50.1360">
    <property type="match status" value="1"/>
</dbReference>
<organism evidence="6 7">
    <name type="scientific">Kaistia defluvii</name>
    <dbReference type="NCBI Taxonomy" id="410841"/>
    <lineage>
        <taxon>Bacteria</taxon>
        <taxon>Pseudomonadati</taxon>
        <taxon>Pseudomonadota</taxon>
        <taxon>Alphaproteobacteria</taxon>
        <taxon>Hyphomicrobiales</taxon>
        <taxon>Kaistiaceae</taxon>
        <taxon>Kaistia</taxon>
    </lineage>
</organism>
<sequence length="325" mass="34801">MPPKKTQPTGRTPRLPDDLILEAAWLYYYEDRNQSEIAETLGVSRSSIVGYLQQARERDIVEVRLDPKSFARHRYARTLQERYGLADVQIAPGDTFSLERAALLAARCLPDLLEPGDTLGVAWGQTVFTLSEHVTRRAVPDLTVVQMVGAVNSPYGFDSESCASRIAAAFGGRCVNLHVPAIVSSAAMAEALQRESVIAAQLCELDHINKALFAVGSCEIDSHIVTSGIAGPEDLADYRARGAVGLICSRFIDKAGNHLPGRLDERMIGLTPDKIRGLSTGILVSSGAEKIVGMAAALQGGYATHLFTDLPTAAGIVELGNAATS</sequence>
<dbReference type="EMBL" id="JBEPSM010000008">
    <property type="protein sequence ID" value="MET4636774.1"/>
    <property type="molecule type" value="Genomic_DNA"/>
</dbReference>
<comment type="similarity">
    <text evidence="1">Belongs to the SorC transcriptional regulatory family.</text>
</comment>
<dbReference type="InterPro" id="IPR007324">
    <property type="entry name" value="Sugar-bd_dom_put"/>
</dbReference>
<feature type="domain" description="Sugar-binding" evidence="5">
    <location>
        <begin position="75"/>
        <end position="317"/>
    </location>
</feature>
<gene>
    <name evidence="6" type="ORF">ABIE08_004740</name>
</gene>